<evidence type="ECO:0000313" key="1">
    <source>
        <dbReference type="EMBL" id="KAF4682604.1"/>
    </source>
</evidence>
<dbReference type="Proteomes" id="UP000553632">
    <property type="component" value="Unassembled WGS sequence"/>
</dbReference>
<dbReference type="EMBL" id="JABANP010000419">
    <property type="protein sequence ID" value="KAF4682604.1"/>
    <property type="molecule type" value="Genomic_DNA"/>
</dbReference>
<evidence type="ECO:0000313" key="5">
    <source>
        <dbReference type="Proteomes" id="UP000553632"/>
    </source>
</evidence>
<organism evidence="1 4">
    <name type="scientific">Perkinsus olseni</name>
    <name type="common">Perkinsus atlanticus</name>
    <dbReference type="NCBI Taxonomy" id="32597"/>
    <lineage>
        <taxon>Eukaryota</taxon>
        <taxon>Sar</taxon>
        <taxon>Alveolata</taxon>
        <taxon>Perkinsozoa</taxon>
        <taxon>Perkinsea</taxon>
        <taxon>Perkinsida</taxon>
        <taxon>Perkinsidae</taxon>
        <taxon>Perkinsus</taxon>
    </lineage>
</organism>
<gene>
    <name evidence="1" type="ORF">FOZ60_010308</name>
    <name evidence="2" type="ORF">FOZ62_000387</name>
    <name evidence="3" type="ORF">FOZ63_033029</name>
</gene>
<sequence length="89" mass="9926">MNTTDLGLSPSPSDHRTTTVDSLGLPFRAVCKIGCFLEDRVKLPAQFIEGTKLSLDSQPHYGTYFPELLNDALLFFCLVFVKSLCKEVE</sequence>
<dbReference type="EMBL" id="JABANO010012381">
    <property type="protein sequence ID" value="KAF4741905.1"/>
    <property type="molecule type" value="Genomic_DNA"/>
</dbReference>
<evidence type="ECO:0000313" key="3">
    <source>
        <dbReference type="EMBL" id="KAF4741905.1"/>
    </source>
</evidence>
<comment type="caution">
    <text evidence="1">The sequence shown here is derived from an EMBL/GenBank/DDBJ whole genome shotgun (WGS) entry which is preliminary data.</text>
</comment>
<keyword evidence="5" id="KW-1185">Reference proteome</keyword>
<dbReference type="EMBL" id="JABANM010028753">
    <property type="protein sequence ID" value="KAF4709186.1"/>
    <property type="molecule type" value="Genomic_DNA"/>
</dbReference>
<protein>
    <submittedName>
        <fullName evidence="1">Uncharacterized protein</fullName>
    </submittedName>
</protein>
<evidence type="ECO:0000313" key="4">
    <source>
        <dbReference type="Proteomes" id="UP000541610"/>
    </source>
</evidence>
<accession>A0A7J6NFT4</accession>
<reference evidence="4 5" key="1">
    <citation type="submission" date="2020-04" db="EMBL/GenBank/DDBJ databases">
        <title>Perkinsus olseni comparative genomics.</title>
        <authorList>
            <person name="Bogema D.R."/>
        </authorList>
    </citation>
    <scope>NUCLEOTIDE SEQUENCE [LARGE SCALE GENOMIC DNA]</scope>
    <source>
        <strain evidence="1">00978-12</strain>
        <strain evidence="2">ATCC PRA-205</strain>
        <strain evidence="3 5">ATCC PRA-207</strain>
    </source>
</reference>
<proteinExistence type="predicted"/>
<dbReference type="Proteomes" id="UP000541610">
    <property type="component" value="Unassembled WGS sequence"/>
</dbReference>
<dbReference type="Proteomes" id="UP000574390">
    <property type="component" value="Unassembled WGS sequence"/>
</dbReference>
<dbReference type="AlphaFoldDB" id="A0A7J6NFT4"/>
<evidence type="ECO:0000313" key="2">
    <source>
        <dbReference type="EMBL" id="KAF4709186.1"/>
    </source>
</evidence>
<name>A0A7J6NFT4_PEROL</name>